<evidence type="ECO:0000313" key="2">
    <source>
        <dbReference type="EMBL" id="EPX60674.1"/>
    </source>
</evidence>
<dbReference type="EMBL" id="ANAH02000011">
    <property type="protein sequence ID" value="EPX60674.1"/>
    <property type="molecule type" value="Genomic_DNA"/>
</dbReference>
<evidence type="ECO:0000256" key="1">
    <source>
        <dbReference type="SAM" id="MobiDB-lite"/>
    </source>
</evidence>
<proteinExistence type="predicted"/>
<keyword evidence="3" id="KW-1185">Reference proteome</keyword>
<feature type="compositionally biased region" description="Basic and acidic residues" evidence="1">
    <location>
        <begin position="19"/>
        <end position="39"/>
    </location>
</feature>
<comment type="caution">
    <text evidence="2">The sequence shown here is derived from an EMBL/GenBank/DDBJ whole genome shotgun (WGS) entry which is preliminary data.</text>
</comment>
<feature type="region of interest" description="Disordered" evidence="1">
    <location>
        <begin position="1"/>
        <end position="39"/>
    </location>
</feature>
<gene>
    <name evidence="2" type="ORF">D187_001323</name>
</gene>
<accession>S9QHD0</accession>
<dbReference type="AlphaFoldDB" id="S9QHD0"/>
<reference evidence="2" key="1">
    <citation type="submission" date="2013-05" db="EMBL/GenBank/DDBJ databases">
        <title>Genome assembly of Cystobacter fuscus DSM 2262.</title>
        <authorList>
            <person name="Sharma G."/>
            <person name="Khatri I."/>
            <person name="Kaur C."/>
            <person name="Mayilraj S."/>
            <person name="Subramanian S."/>
        </authorList>
    </citation>
    <scope>NUCLEOTIDE SEQUENCE [LARGE SCALE GENOMIC DNA]</scope>
    <source>
        <strain evidence="2">DSM 2262</strain>
    </source>
</reference>
<name>S9QHD0_CYSF2</name>
<dbReference type="Proteomes" id="UP000011682">
    <property type="component" value="Unassembled WGS sequence"/>
</dbReference>
<protein>
    <submittedName>
        <fullName evidence="2">Uncharacterized protein</fullName>
    </submittedName>
</protein>
<sequence length="39" mass="4665">MIRRDRLDFSRSLSFPAPKKSEGMKRSFSHPWREGRCLV</sequence>
<organism evidence="2 3">
    <name type="scientific">Cystobacter fuscus (strain ATCC 25194 / DSM 2262 / NBRC 100088 / M29)</name>
    <dbReference type="NCBI Taxonomy" id="1242864"/>
    <lineage>
        <taxon>Bacteria</taxon>
        <taxon>Pseudomonadati</taxon>
        <taxon>Myxococcota</taxon>
        <taxon>Myxococcia</taxon>
        <taxon>Myxococcales</taxon>
        <taxon>Cystobacterineae</taxon>
        <taxon>Archangiaceae</taxon>
        <taxon>Cystobacter</taxon>
    </lineage>
</organism>
<evidence type="ECO:0000313" key="3">
    <source>
        <dbReference type="Proteomes" id="UP000011682"/>
    </source>
</evidence>